<proteinExistence type="predicted"/>
<dbReference type="eggNOG" id="ENOG5031JHU">
    <property type="taxonomic scope" value="Bacteria"/>
</dbReference>
<dbReference type="EMBL" id="BHXC01000006">
    <property type="protein sequence ID" value="GCB89196.1"/>
    <property type="molecule type" value="Genomic_DNA"/>
</dbReference>
<dbReference type="AlphaFoldDB" id="A0A059VX27"/>
<gene>
    <name evidence="1" type="ORF">SALB_01870</name>
</gene>
<sequence>MAQLSRLSRSRAIRWGALVLAVVAVALVVVALVRGGSDTAARAQKPDPEWCTSGTQRTALCPHSKVFDAKEYAIHGNAFECINFASQADAQAVLRANPSDPNHLDDGGGVACRGLPEPRDTKPVAGIAQHFRCGTGDTRSALCPQPKRPFDVRYFLRYGNDAYDCSDFASQADAQAVLRFEPGDPNHLDDDGNGIACPTLPGPKDVKPVRRGTP</sequence>
<name>A0A059VX27_STRNR</name>
<dbReference type="RefSeq" id="WP_232817025.1">
    <property type="nucleotide sequence ID" value="NZ_BHXC01000006.1"/>
</dbReference>
<accession>A0A059VX27</accession>
<reference evidence="1 2" key="1">
    <citation type="journal article" date="2019" name="Microbiol. Resour. Announc.">
        <title>Draft Genome Sequence of the Most Traditional epsilon-Poly-l-Lysine Producer, Streptomyces albulus NBRC14147.</title>
        <authorList>
            <person name="Yamanaka K."/>
            <person name="Hamano Y."/>
        </authorList>
    </citation>
    <scope>NUCLEOTIDE SEQUENCE [LARGE SCALE GENOMIC DNA]</scope>
    <source>
        <strain evidence="1 2">NBRC 14147</strain>
    </source>
</reference>
<evidence type="ECO:0000313" key="1">
    <source>
        <dbReference type="EMBL" id="GCB89196.1"/>
    </source>
</evidence>
<dbReference type="STRING" id="68570.DC74_1065"/>
<comment type="caution">
    <text evidence="1">The sequence shown here is derived from an EMBL/GenBank/DDBJ whole genome shotgun (WGS) entry which is preliminary data.</text>
</comment>
<organism evidence="1 2">
    <name type="scientific">Streptomyces noursei</name>
    <name type="common">Streptomyces albulus</name>
    <dbReference type="NCBI Taxonomy" id="1971"/>
    <lineage>
        <taxon>Bacteria</taxon>
        <taxon>Bacillati</taxon>
        <taxon>Actinomycetota</taxon>
        <taxon>Actinomycetes</taxon>
        <taxon>Kitasatosporales</taxon>
        <taxon>Streptomycetaceae</taxon>
        <taxon>Streptomyces</taxon>
    </lineage>
</organism>
<protein>
    <submittedName>
        <fullName evidence="1">Calcium-binding protein</fullName>
    </submittedName>
</protein>
<dbReference type="Proteomes" id="UP000288351">
    <property type="component" value="Unassembled WGS sequence"/>
</dbReference>
<evidence type="ECO:0000313" key="2">
    <source>
        <dbReference type="Proteomes" id="UP000288351"/>
    </source>
</evidence>